<evidence type="ECO:0000313" key="1">
    <source>
        <dbReference type="EMBL" id="DAD66700.1"/>
    </source>
</evidence>
<proteinExistence type="predicted"/>
<name>A0A8S5L9S9_9CAUD</name>
<accession>A0A8S5L9S9</accession>
<organism evidence="1">
    <name type="scientific">Myoviridae sp. ctPuP5</name>
    <dbReference type="NCBI Taxonomy" id="2823543"/>
    <lineage>
        <taxon>Viruses</taxon>
        <taxon>Duplodnaviria</taxon>
        <taxon>Heunggongvirae</taxon>
        <taxon>Uroviricota</taxon>
        <taxon>Caudoviricetes</taxon>
    </lineage>
</organism>
<reference evidence="1" key="1">
    <citation type="journal article" date="2021" name="Proc. Natl. Acad. Sci. U.S.A.">
        <title>A Catalog of Tens of Thousands of Viruses from Human Metagenomes Reveals Hidden Associations with Chronic Diseases.</title>
        <authorList>
            <person name="Tisza M.J."/>
            <person name="Buck C.B."/>
        </authorList>
    </citation>
    <scope>NUCLEOTIDE SEQUENCE</scope>
    <source>
        <strain evidence="1">CtPuP5</strain>
    </source>
</reference>
<protein>
    <submittedName>
        <fullName evidence="1">Uncharacterized protein</fullName>
    </submittedName>
</protein>
<sequence>MAVIGNLNLVLKNGEKVSCVYVNNAQLTNKEFVNFLKSLYFALNEKSQSKILSKLTVGRSEEATFTYNFDTNINKVFRLDCKFNPTTRKFARGKLLETFYID</sequence>
<dbReference type="EMBL" id="BK014662">
    <property type="protein sequence ID" value="DAD66700.1"/>
    <property type="molecule type" value="Genomic_DNA"/>
</dbReference>